<feature type="signal peptide" evidence="2">
    <location>
        <begin position="1"/>
        <end position="21"/>
    </location>
</feature>
<feature type="chain" id="PRO_5022230395" description="DUF3747 domain-containing protein" evidence="2">
    <location>
        <begin position="22"/>
        <end position="294"/>
    </location>
</feature>
<feature type="compositionally biased region" description="Polar residues" evidence="1">
    <location>
        <begin position="185"/>
        <end position="216"/>
    </location>
</feature>
<organism evidence="3 4">
    <name type="scientific">Hyella patelloides LEGE 07179</name>
    <dbReference type="NCBI Taxonomy" id="945734"/>
    <lineage>
        <taxon>Bacteria</taxon>
        <taxon>Bacillati</taxon>
        <taxon>Cyanobacteriota</taxon>
        <taxon>Cyanophyceae</taxon>
        <taxon>Pleurocapsales</taxon>
        <taxon>Hyellaceae</taxon>
        <taxon>Hyella</taxon>
    </lineage>
</organism>
<accession>A0A563VYR7</accession>
<protein>
    <recommendedName>
        <fullName evidence="5">DUF3747 domain-containing protein</fullName>
    </recommendedName>
</protein>
<dbReference type="AlphaFoldDB" id="A0A563VYR7"/>
<dbReference type="EMBL" id="CAACVJ010000412">
    <property type="protein sequence ID" value="VEP16598.1"/>
    <property type="molecule type" value="Genomic_DNA"/>
</dbReference>
<evidence type="ECO:0000313" key="3">
    <source>
        <dbReference type="EMBL" id="VEP16598.1"/>
    </source>
</evidence>
<dbReference type="InterPro" id="IPR022222">
    <property type="entry name" value="DUF3747"/>
</dbReference>
<reference evidence="3 4" key="1">
    <citation type="submission" date="2019-01" db="EMBL/GenBank/DDBJ databases">
        <authorList>
            <person name="Brito A."/>
        </authorList>
    </citation>
    <scope>NUCLEOTIDE SEQUENCE [LARGE SCALE GENOMIC DNA]</scope>
    <source>
        <strain evidence="3">1</strain>
    </source>
</reference>
<dbReference type="Pfam" id="PF12565">
    <property type="entry name" value="DUF3747"/>
    <property type="match status" value="1"/>
</dbReference>
<dbReference type="Proteomes" id="UP000320055">
    <property type="component" value="Unassembled WGS sequence"/>
</dbReference>
<evidence type="ECO:0000313" key="4">
    <source>
        <dbReference type="Proteomes" id="UP000320055"/>
    </source>
</evidence>
<proteinExistence type="predicted"/>
<evidence type="ECO:0000256" key="2">
    <source>
        <dbReference type="SAM" id="SignalP"/>
    </source>
</evidence>
<sequence>MKLSLPVKIATLLTISLGAFSTTIKPSHSYNFAEQKVDQGNFVAVAVPYNYKQYRLAIIEQIPGQRRCWTESGYSPTTVDLALLNFDHTNSCRKAVDTNGYTLRVNGNDDRVSYLLRLMPNNNNLLLVADHQDPSLPDLVIGRTSGIAAAPVKIDLEPGWQFTKRVYEGSVINHIYLSNNPNPQNIAVNSESQTTSGTPEITDNSVSEPIPQNDSSVADVPPTQPQTVAVANQLNSQPYCDPNPPQPTVTSVAVDTLTSILTPLTSLVFQSYNALFDQNITVSNNSNNGQNPCP</sequence>
<dbReference type="RefSeq" id="WP_186375897.1">
    <property type="nucleotide sequence ID" value="NZ_LR213807.1"/>
</dbReference>
<gene>
    <name evidence="3" type="ORF">H1P_470011</name>
</gene>
<name>A0A563VYR7_9CYAN</name>
<evidence type="ECO:0008006" key="5">
    <source>
        <dbReference type="Google" id="ProtNLM"/>
    </source>
</evidence>
<feature type="region of interest" description="Disordered" evidence="1">
    <location>
        <begin position="185"/>
        <end position="221"/>
    </location>
</feature>
<keyword evidence="4" id="KW-1185">Reference proteome</keyword>
<keyword evidence="2" id="KW-0732">Signal</keyword>
<evidence type="ECO:0000256" key="1">
    <source>
        <dbReference type="SAM" id="MobiDB-lite"/>
    </source>
</evidence>